<feature type="region of interest" description="Disordered" evidence="1">
    <location>
        <begin position="1"/>
        <end position="50"/>
    </location>
</feature>
<gene>
    <name evidence="2" type="ORF">AFUS01_LOCUS18232</name>
</gene>
<proteinExistence type="predicted"/>
<dbReference type="Proteomes" id="UP000708208">
    <property type="component" value="Unassembled WGS sequence"/>
</dbReference>
<dbReference type="InterPro" id="IPR050693">
    <property type="entry name" value="Hsp70_NEF-Inhibitors"/>
</dbReference>
<dbReference type="EMBL" id="CAJVCH010179858">
    <property type="protein sequence ID" value="CAG7729529.1"/>
    <property type="molecule type" value="Genomic_DNA"/>
</dbReference>
<evidence type="ECO:0000313" key="2">
    <source>
        <dbReference type="EMBL" id="CAG7729529.1"/>
    </source>
</evidence>
<dbReference type="PANTHER" id="PTHR19316">
    <property type="entry name" value="PROTEIN FOLDING REGULATOR"/>
    <property type="match status" value="1"/>
</dbReference>
<name>A0A8J2P3E3_9HEXA</name>
<keyword evidence="3" id="KW-1185">Reference proteome</keyword>
<comment type="caution">
    <text evidence="2">The sequence shown here is derived from an EMBL/GenBank/DDBJ whole genome shotgun (WGS) entry which is preliminary data.</text>
</comment>
<dbReference type="AlphaFoldDB" id="A0A8J2P3E3"/>
<dbReference type="GO" id="GO:0000774">
    <property type="term" value="F:adenyl-nucleotide exchange factor activity"/>
    <property type="evidence" value="ECO:0007669"/>
    <property type="project" value="TreeGrafter"/>
</dbReference>
<dbReference type="GO" id="GO:0005783">
    <property type="term" value="C:endoplasmic reticulum"/>
    <property type="evidence" value="ECO:0007669"/>
    <property type="project" value="TreeGrafter"/>
</dbReference>
<organism evidence="2 3">
    <name type="scientific">Allacma fusca</name>
    <dbReference type="NCBI Taxonomy" id="39272"/>
    <lineage>
        <taxon>Eukaryota</taxon>
        <taxon>Metazoa</taxon>
        <taxon>Ecdysozoa</taxon>
        <taxon>Arthropoda</taxon>
        <taxon>Hexapoda</taxon>
        <taxon>Collembola</taxon>
        <taxon>Symphypleona</taxon>
        <taxon>Sminthuridae</taxon>
        <taxon>Allacma</taxon>
    </lineage>
</organism>
<dbReference type="PANTHER" id="PTHR19316:SF18">
    <property type="entry name" value="HSP70-BINDING PROTEIN 1"/>
    <property type="match status" value="1"/>
</dbReference>
<dbReference type="OrthoDB" id="10250458at2759"/>
<evidence type="ECO:0000256" key="1">
    <source>
        <dbReference type="SAM" id="MobiDB-lite"/>
    </source>
</evidence>
<evidence type="ECO:0000313" key="3">
    <source>
        <dbReference type="Proteomes" id="UP000708208"/>
    </source>
</evidence>
<sequence>MDKKENQVVAGFTDMSGGTSAPTNPIPAPAPANANFSQEAAADKNQKKPPQDLNHLLRLAAELTASHPSPNVGQQMDEERQKFLAEALQNISTANNIVDKIRLTILRLAVGPSMDQEVVEKQLEDLKFISYHVDELDLANDFLKVGGLPEVLKYIGSEDANTRKEAFNILAVVPQNNPFAWSFYQQQNVLPMILDKLIVETQEEVVDTGFSAVSCLIRGNANAILQLKAHNGEDLIYTVLRQSERTKTLRKAGYILRSLMLYDKENRANSTAPRDYYKAILQELCDRIRVKASPRDTLGAVLQVMYYILSEHEELVGNYLKPELGLVEFVKEVLATEPNDEDSLETMETYNAAADLKPLLGIQEE</sequence>
<protein>
    <submittedName>
        <fullName evidence="2">Uncharacterized protein</fullName>
    </submittedName>
</protein>
<accession>A0A8J2P3E3</accession>
<reference evidence="2" key="1">
    <citation type="submission" date="2021-06" db="EMBL/GenBank/DDBJ databases">
        <authorList>
            <person name="Hodson N. C."/>
            <person name="Mongue J. A."/>
            <person name="Jaron S. K."/>
        </authorList>
    </citation>
    <scope>NUCLEOTIDE SEQUENCE</scope>
</reference>
<feature type="compositionally biased region" description="Basic and acidic residues" evidence="1">
    <location>
        <begin position="41"/>
        <end position="50"/>
    </location>
</feature>